<evidence type="ECO:0008006" key="6">
    <source>
        <dbReference type="Google" id="ProtNLM"/>
    </source>
</evidence>
<dbReference type="GO" id="GO:0006281">
    <property type="term" value="P:DNA repair"/>
    <property type="evidence" value="ECO:0007669"/>
    <property type="project" value="TreeGrafter"/>
</dbReference>
<gene>
    <name evidence="2 3" type="ordered locus">CPAR2_102950</name>
</gene>
<evidence type="ECO:0000313" key="3">
    <source>
        <dbReference type="EMBL" id="CCE40257.1"/>
    </source>
</evidence>
<dbReference type="Gene3D" id="3.70.10.10">
    <property type="match status" value="1"/>
</dbReference>
<sequence length="478" mass="54550">MGFEAQIDTFKHKQIWCRSISALSAISESINITIKKDRLSLSSVNASRTSHGEIIFKQSFFSHYEVDFRNIVQGGFDKGDSGNDLSSSYSFMINSKHLTALFRNFDSGNMKYVKLRIEWSDPATSNLKYKLLIEILNKKLIMKKYQAGYLPIARKGVHIAKEYKDSFYEQENCGKKSTPKTHHIMIDLVIPKEFLEMVPSGAEDFKIDIKNEKVSFGGYTKEIIKDRDYIKQPMAVTVTISLDELADSNLIHTDEPPLRMLLNFGMRDFKNFLNLAGVFATSSTSQQFDEEYANIGNNSDYFHIYFRNPGDPILFDLQNSQHVDVQFIQITACDSSTKVGNEVEIDARRLKRKLELEVPVVHSVTEKQAVVNIEAEETQQNSSPEPSIRFAFGKLPCNRNDKVEISTLTQQQTRGRMNSEMSEDVITYNQGSLGTARNDDTEYSDSEEETNEPPLKRRLIEDEEELGPTQVEKPKSIF</sequence>
<proteinExistence type="predicted"/>
<accession>A0AAJ8VUF9</accession>
<reference evidence="3" key="3">
    <citation type="submission" date="2011-10" db="EMBL/GenBank/DDBJ databases">
        <title>Transcriptional landscape of the pathogenic yeast Candida parapsilosis.</title>
        <authorList>
            <person name="Guida A."/>
            <person name="Lindstaedt C."/>
            <person name="Maguire S.L."/>
            <person name="Ding C."/>
            <person name="Higgins D.G."/>
            <person name="Harris D."/>
            <person name="Berriman M."/>
            <person name="Butler G."/>
        </authorList>
    </citation>
    <scope>NUCLEOTIDE SEQUENCE</scope>
    <source>
        <strain evidence="3">CDC317</strain>
    </source>
</reference>
<dbReference type="STRING" id="578454.G8B725"/>
<dbReference type="GO" id="GO:0000076">
    <property type="term" value="P:DNA replication checkpoint signaling"/>
    <property type="evidence" value="ECO:0007669"/>
    <property type="project" value="TreeGrafter"/>
</dbReference>
<protein>
    <recommendedName>
        <fullName evidence="6">DNA repair protein rad9</fullName>
    </recommendedName>
</protein>
<dbReference type="PANTHER" id="PTHR15237">
    <property type="entry name" value="DNA REPAIR PROTEIN RAD9"/>
    <property type="match status" value="1"/>
</dbReference>
<dbReference type="Pfam" id="PF04139">
    <property type="entry name" value="Rad9"/>
    <property type="match status" value="1"/>
</dbReference>
<dbReference type="eggNOG" id="ENOG502QT39">
    <property type="taxonomic scope" value="Eukaryota"/>
</dbReference>
<evidence type="ECO:0000313" key="2">
    <source>
        <dbReference type="CGD" id="CAL0000144907"/>
    </source>
</evidence>
<feature type="region of interest" description="Disordered" evidence="1">
    <location>
        <begin position="428"/>
        <end position="478"/>
    </location>
</feature>
<dbReference type="EnsemblFungi" id="CPAR2_102950-T">
    <property type="protein sequence ID" value="CPAR2_102950-T-p1"/>
    <property type="gene ID" value="CPAR2_102950"/>
</dbReference>
<keyword evidence="5" id="KW-1185">Reference proteome</keyword>
<reference evidence="5" key="2">
    <citation type="journal article" date="2011" name="BMC Genomics">
        <title>Using RNA-seq to determine the transcriptional landscape and the hypoxic response of the pathogenic yeast Candida parapsilosis.</title>
        <authorList>
            <person name="Guida A."/>
            <person name="Lindstaedt C."/>
            <person name="Maguire S.L."/>
            <person name="Ding C."/>
            <person name="Higgins D.G."/>
            <person name="Corton N.J."/>
            <person name="Berriman M."/>
            <person name="Butler G."/>
        </authorList>
    </citation>
    <scope>GENOME REANNOTATION</scope>
    <source>
        <strain evidence="5">CDC 317 / ATCC MYA-4646</strain>
    </source>
</reference>
<dbReference type="EMBL" id="HE605203">
    <property type="protein sequence ID" value="CCE40257.1"/>
    <property type="molecule type" value="Genomic_DNA"/>
</dbReference>
<dbReference type="CGD" id="CAL0000144907">
    <property type="gene designation" value="CPAR2_102950"/>
</dbReference>
<evidence type="ECO:0000313" key="5">
    <source>
        <dbReference type="Proteomes" id="UP000005221"/>
    </source>
</evidence>
<reference evidence="5" key="1">
    <citation type="journal article" date="2009" name="Nature">
        <title>Evolution of pathogenicity and sexual reproduction in eight Candida genomes.</title>
        <authorList>
            <person name="Butler G."/>
            <person name="Rasmussen M.D."/>
            <person name="Lin M.F."/>
            <person name="Santos M.A."/>
            <person name="Sakthikumar S."/>
            <person name="Munro C.A."/>
            <person name="Rheinbay E."/>
            <person name="Grabherr M."/>
            <person name="Forche A."/>
            <person name="Reedy J.L."/>
            <person name="Agrafioti I."/>
            <person name="Arnaud M.B."/>
            <person name="Bates S."/>
            <person name="Brown A.J."/>
            <person name="Brunke S."/>
            <person name="Costanzo M.C."/>
            <person name="Fitzpatrick D.A."/>
            <person name="de Groot P.W."/>
            <person name="Harris D."/>
            <person name="Hoyer L.L."/>
            <person name="Hube B."/>
            <person name="Klis F.M."/>
            <person name="Kodira C."/>
            <person name="Lennard N."/>
            <person name="Logue M.E."/>
            <person name="Martin R."/>
            <person name="Neiman A.M."/>
            <person name="Nikolaou E."/>
            <person name="Quail M.A."/>
            <person name="Quinn J."/>
            <person name="Santos M.C."/>
            <person name="Schmitzberger F.F."/>
            <person name="Sherlock G."/>
            <person name="Shah P."/>
            <person name="Silverstein K.A."/>
            <person name="Skrzypek M.S."/>
            <person name="Soll D."/>
            <person name="Staggs R."/>
            <person name="Stansfield I."/>
            <person name="Stumpf M.P."/>
            <person name="Sudbery P.E."/>
            <person name="Srikantha T."/>
            <person name="Zeng Q."/>
            <person name="Berman J."/>
            <person name="Berriman M."/>
            <person name="Heitman J."/>
            <person name="Gow N.A."/>
            <person name="Lorenz M.C."/>
            <person name="Birren B.W."/>
            <person name="Kellis M."/>
            <person name="Cuomo C.A."/>
        </authorList>
    </citation>
    <scope>NUCLEOTIDE SEQUENCE [LARGE SCALE GENOMIC DNA]</scope>
    <source>
        <strain evidence="5">CDC 317 / ATCC MYA-4646</strain>
    </source>
</reference>
<reference evidence="4" key="4">
    <citation type="submission" date="2025-05" db="UniProtKB">
        <authorList>
            <consortium name="EnsemblFungi"/>
        </authorList>
    </citation>
    <scope>IDENTIFICATION</scope>
</reference>
<dbReference type="Proteomes" id="UP000005221">
    <property type="component" value="Chromosome 1"/>
</dbReference>
<dbReference type="GO" id="GO:0071479">
    <property type="term" value="P:cellular response to ionizing radiation"/>
    <property type="evidence" value="ECO:0007669"/>
    <property type="project" value="TreeGrafter"/>
</dbReference>
<dbReference type="AlphaFoldDB" id="G8B725"/>
<dbReference type="VEuPathDB" id="FungiDB:CPAR2_102950"/>
<evidence type="ECO:0000256" key="1">
    <source>
        <dbReference type="SAM" id="MobiDB-lite"/>
    </source>
</evidence>
<dbReference type="GO" id="GO:0030896">
    <property type="term" value="C:checkpoint clamp complex"/>
    <property type="evidence" value="ECO:0007669"/>
    <property type="project" value="InterPro"/>
</dbReference>
<name>G8B725_CANPC</name>
<organism evidence="3 5">
    <name type="scientific">Candida parapsilosis (strain CDC 317 / ATCC MYA-4646)</name>
    <name type="common">Yeast</name>
    <name type="synonym">Monilia parapsilosis</name>
    <dbReference type="NCBI Taxonomy" id="578454"/>
    <lineage>
        <taxon>Eukaryota</taxon>
        <taxon>Fungi</taxon>
        <taxon>Dikarya</taxon>
        <taxon>Ascomycota</taxon>
        <taxon>Saccharomycotina</taxon>
        <taxon>Pichiomycetes</taxon>
        <taxon>Debaryomycetaceae</taxon>
        <taxon>Candida/Lodderomyces clade</taxon>
        <taxon>Candida</taxon>
    </lineage>
</organism>
<dbReference type="InterPro" id="IPR007268">
    <property type="entry name" value="Rad9/Ddc1"/>
</dbReference>
<accession>G8B725</accession>
<dbReference type="SUPFAM" id="SSF55979">
    <property type="entry name" value="DNA clamp"/>
    <property type="match status" value="1"/>
</dbReference>
<dbReference type="GO" id="GO:0031573">
    <property type="term" value="P:mitotic intra-S DNA damage checkpoint signaling"/>
    <property type="evidence" value="ECO:0007669"/>
    <property type="project" value="TreeGrafter"/>
</dbReference>
<dbReference type="PANTHER" id="PTHR15237:SF0">
    <property type="entry name" value="CELL CYCLE CHECKPOINT CONTROL PROTEIN"/>
    <property type="match status" value="1"/>
</dbReference>
<feature type="compositionally biased region" description="Acidic residues" evidence="1">
    <location>
        <begin position="441"/>
        <end position="451"/>
    </location>
</feature>
<evidence type="ECO:0000313" key="4">
    <source>
        <dbReference type="EnsemblFungi" id="CPAR2_102950-T-p1"/>
    </source>
</evidence>
<dbReference type="InterPro" id="IPR046938">
    <property type="entry name" value="DNA_clamp_sf"/>
</dbReference>